<accession>A0A1A9WL54</accession>
<keyword evidence="2" id="KW-0732">Signal</keyword>
<dbReference type="VEuPathDB" id="VectorBase:GBRI023572"/>
<protein>
    <submittedName>
        <fullName evidence="3">Uncharacterized protein</fullName>
    </submittedName>
</protein>
<evidence type="ECO:0000313" key="4">
    <source>
        <dbReference type="Proteomes" id="UP000091820"/>
    </source>
</evidence>
<organism evidence="3 4">
    <name type="scientific">Glossina brevipalpis</name>
    <dbReference type="NCBI Taxonomy" id="37001"/>
    <lineage>
        <taxon>Eukaryota</taxon>
        <taxon>Metazoa</taxon>
        <taxon>Ecdysozoa</taxon>
        <taxon>Arthropoda</taxon>
        <taxon>Hexapoda</taxon>
        <taxon>Insecta</taxon>
        <taxon>Pterygota</taxon>
        <taxon>Neoptera</taxon>
        <taxon>Endopterygota</taxon>
        <taxon>Diptera</taxon>
        <taxon>Brachycera</taxon>
        <taxon>Muscomorpha</taxon>
        <taxon>Hippoboscoidea</taxon>
        <taxon>Glossinidae</taxon>
        <taxon>Glossina</taxon>
    </lineage>
</organism>
<dbReference type="Proteomes" id="UP000091820">
    <property type="component" value="Unassembled WGS sequence"/>
</dbReference>
<reference evidence="3" key="2">
    <citation type="submission" date="2020-05" db="UniProtKB">
        <authorList>
            <consortium name="EnsemblMetazoa"/>
        </authorList>
    </citation>
    <scope>IDENTIFICATION</scope>
    <source>
        <strain evidence="3">IAEA</strain>
    </source>
</reference>
<feature type="compositionally biased region" description="Basic and acidic residues" evidence="1">
    <location>
        <begin position="78"/>
        <end position="98"/>
    </location>
</feature>
<sequence>MLKTLIRLNIGFFTLLSFVTAGFESHGISLNVLTNDTDIVNNNSIDNLTLPVHAKIHVIESTKRTHVSSTKSNGVELIRNDRSESSHRQNSESDLDEQFKESSKNFIIKIDNETIENLLETSTAHTTEKKAFDIGNLFSAKKAADDIEESTDIQLKSLHSPPDLSKASLNDFATPELDFSP</sequence>
<evidence type="ECO:0000256" key="2">
    <source>
        <dbReference type="SAM" id="SignalP"/>
    </source>
</evidence>
<proteinExistence type="predicted"/>
<feature type="region of interest" description="Disordered" evidence="1">
    <location>
        <begin position="157"/>
        <end position="181"/>
    </location>
</feature>
<name>A0A1A9WL54_9MUSC</name>
<dbReference type="EnsemblMetazoa" id="GBRI023572-RA">
    <property type="protein sequence ID" value="GBRI023572-PA"/>
    <property type="gene ID" value="GBRI023572"/>
</dbReference>
<evidence type="ECO:0000256" key="1">
    <source>
        <dbReference type="SAM" id="MobiDB-lite"/>
    </source>
</evidence>
<reference evidence="4" key="1">
    <citation type="submission" date="2014-03" db="EMBL/GenBank/DDBJ databases">
        <authorList>
            <person name="Aksoy S."/>
            <person name="Warren W."/>
            <person name="Wilson R.K."/>
        </authorList>
    </citation>
    <scope>NUCLEOTIDE SEQUENCE [LARGE SCALE GENOMIC DNA]</scope>
    <source>
        <strain evidence="4">IAEA</strain>
    </source>
</reference>
<keyword evidence="4" id="KW-1185">Reference proteome</keyword>
<feature type="signal peptide" evidence="2">
    <location>
        <begin position="1"/>
        <end position="21"/>
    </location>
</feature>
<evidence type="ECO:0000313" key="3">
    <source>
        <dbReference type="EnsemblMetazoa" id="GBRI023572-PA"/>
    </source>
</evidence>
<feature type="region of interest" description="Disordered" evidence="1">
    <location>
        <begin position="65"/>
        <end position="98"/>
    </location>
</feature>
<dbReference type="AlphaFoldDB" id="A0A1A9WL54"/>
<feature type="chain" id="PRO_5008400434" evidence="2">
    <location>
        <begin position="22"/>
        <end position="181"/>
    </location>
</feature>